<dbReference type="RefSeq" id="WP_160780014.1">
    <property type="nucleotide sequence ID" value="NZ_BAAAZF010000001.1"/>
</dbReference>
<gene>
    <name evidence="1" type="ORF">GRI94_12780</name>
</gene>
<evidence type="ECO:0008006" key="3">
    <source>
        <dbReference type="Google" id="ProtNLM"/>
    </source>
</evidence>
<name>A0A845ATL0_9SPHN</name>
<reference evidence="1 2" key="1">
    <citation type="submission" date="2019-12" db="EMBL/GenBank/DDBJ databases">
        <title>Genomic-based taxomic classification of the family Erythrobacteraceae.</title>
        <authorList>
            <person name="Xu L."/>
        </authorList>
    </citation>
    <scope>NUCLEOTIDE SEQUENCE [LARGE SCALE GENOMIC DNA]</scope>
    <source>
        <strain evidence="1 2">JCM 16677</strain>
    </source>
</reference>
<sequence length="329" mass="36041">MRLIEGDPAWFPHRIDVDRRQVEFLRLPREQLSERGFLADRDPPPSARALASWDDVAAVRPATGALHFIFHTAFCRSTLLVRALDAPGTMVGLNEPGIIASMVNAGDKAAPLIGPLLALLARPHAPEEVVVVKPTNHANRLMLALLQACPNARAVLMTNDLPVFLRSVARKGMMGRRWGRQLFLELQAYAGMDFGIDPQETFAMTDLQAAALGWFLNQRWFAAHANGQIRGVAPERLRVLDGDRFDEAREETISAVMAFTGTDATASLAGELATGPVFTQHSKLGGEFAEGETKAEDPNLVEEIEEVGQWVGMIAQQAGMTLPLKQTLY</sequence>
<protein>
    <recommendedName>
        <fullName evidence="3">Sulfotransferase family protein</fullName>
    </recommendedName>
</protein>
<organism evidence="1 2">
    <name type="scientific">Parerythrobacter jejuensis</name>
    <dbReference type="NCBI Taxonomy" id="795812"/>
    <lineage>
        <taxon>Bacteria</taxon>
        <taxon>Pseudomonadati</taxon>
        <taxon>Pseudomonadota</taxon>
        <taxon>Alphaproteobacteria</taxon>
        <taxon>Sphingomonadales</taxon>
        <taxon>Erythrobacteraceae</taxon>
        <taxon>Parerythrobacter</taxon>
    </lineage>
</organism>
<accession>A0A845ATL0</accession>
<dbReference type="EMBL" id="WTYE01000001">
    <property type="protein sequence ID" value="MXP32697.1"/>
    <property type="molecule type" value="Genomic_DNA"/>
</dbReference>
<evidence type="ECO:0000313" key="2">
    <source>
        <dbReference type="Proteomes" id="UP000446786"/>
    </source>
</evidence>
<comment type="caution">
    <text evidence="1">The sequence shown here is derived from an EMBL/GenBank/DDBJ whole genome shotgun (WGS) entry which is preliminary data.</text>
</comment>
<dbReference type="AlphaFoldDB" id="A0A845ATL0"/>
<dbReference type="OrthoDB" id="3397773at2"/>
<keyword evidence="2" id="KW-1185">Reference proteome</keyword>
<evidence type="ECO:0000313" key="1">
    <source>
        <dbReference type="EMBL" id="MXP32697.1"/>
    </source>
</evidence>
<proteinExistence type="predicted"/>
<dbReference type="Proteomes" id="UP000446786">
    <property type="component" value="Unassembled WGS sequence"/>
</dbReference>